<protein>
    <recommendedName>
        <fullName evidence="4">TMhelix containing protein</fullName>
    </recommendedName>
</protein>
<evidence type="ECO:0000313" key="2">
    <source>
        <dbReference type="EMBL" id="QGZ13241.1"/>
    </source>
</evidence>
<keyword evidence="3" id="KW-1185">Reference proteome</keyword>
<accession>A0A6B9J172</accession>
<reference evidence="2" key="1">
    <citation type="submission" date="2019-12" db="EMBL/GenBank/DDBJ databases">
        <title>Isolation and complete genomic sequence of bacteriophage NF: A novel Vibrio alginolyticus phage isolated from the coastal water of Qingdao, China.</title>
        <authorList>
            <person name="Zhang X."/>
        </authorList>
    </citation>
    <scope>NUCLEOTIDE SEQUENCE [LARGE SCALE GENOMIC DNA]</scope>
</reference>
<dbReference type="RefSeq" id="YP_010649759.1">
    <property type="nucleotide sequence ID" value="NC_070773.1"/>
</dbReference>
<proteinExistence type="predicted"/>
<sequence length="39" mass="4392">MSEQLKSDLSIFIPYCLLGISWAYGVVSLFEWAIELGVI</sequence>
<dbReference type="Proteomes" id="UP000435913">
    <property type="component" value="Segment"/>
</dbReference>
<name>A0A6B9J172_9CAUD</name>
<evidence type="ECO:0000256" key="1">
    <source>
        <dbReference type="SAM" id="Phobius"/>
    </source>
</evidence>
<feature type="transmembrane region" description="Helical" evidence="1">
    <location>
        <begin position="12"/>
        <end position="34"/>
    </location>
</feature>
<organism evidence="2 3">
    <name type="scientific">Vibrio phage NF</name>
    <dbReference type="NCBI Taxonomy" id="2686202"/>
    <lineage>
        <taxon>Viruses</taxon>
        <taxon>Duplodnaviria</taxon>
        <taxon>Heunggongvirae</taxon>
        <taxon>Uroviricota</taxon>
        <taxon>Caudoviricetes</taxon>
        <taxon>Enfavirus</taxon>
        <taxon>Enfavirus NF</taxon>
    </lineage>
</organism>
<keyword evidence="1" id="KW-1133">Transmembrane helix</keyword>
<keyword evidence="1" id="KW-0812">Transmembrane</keyword>
<keyword evidence="1" id="KW-0472">Membrane</keyword>
<dbReference type="KEGG" id="vg:77925319"/>
<dbReference type="EMBL" id="MN812722">
    <property type="protein sequence ID" value="QGZ13241.1"/>
    <property type="molecule type" value="Genomic_DNA"/>
</dbReference>
<evidence type="ECO:0008006" key="4">
    <source>
        <dbReference type="Google" id="ProtNLM"/>
    </source>
</evidence>
<dbReference type="GeneID" id="77925319"/>
<evidence type="ECO:0000313" key="3">
    <source>
        <dbReference type="Proteomes" id="UP000435913"/>
    </source>
</evidence>